<accession>A0A1J5TGH4</accession>
<evidence type="ECO:0000313" key="3">
    <source>
        <dbReference type="EMBL" id="OIR20089.1"/>
    </source>
</evidence>
<dbReference type="InterPro" id="IPR036171">
    <property type="entry name" value="Ta0354_soluble_sf"/>
</dbReference>
<evidence type="ECO:0000259" key="2">
    <source>
        <dbReference type="Pfam" id="PF11433"/>
    </source>
</evidence>
<protein>
    <recommendedName>
        <fullName evidence="2">Uncharacterized membrane protein Ta0354 soluble domain-containing protein</fullName>
    </recommendedName>
</protein>
<feature type="domain" description="Uncharacterised membrane protein Ta0354 soluble" evidence="2">
    <location>
        <begin position="86"/>
        <end position="130"/>
    </location>
</feature>
<dbReference type="Proteomes" id="UP000183815">
    <property type="component" value="Unassembled WGS sequence"/>
</dbReference>
<feature type="transmembrane region" description="Helical" evidence="1">
    <location>
        <begin position="20"/>
        <end position="40"/>
    </location>
</feature>
<name>A0A1J5TGH4_9ARCH</name>
<gene>
    <name evidence="3" type="ORF">BEU04_04040</name>
</gene>
<evidence type="ECO:0000256" key="1">
    <source>
        <dbReference type="SAM" id="Phobius"/>
    </source>
</evidence>
<dbReference type="InterPro" id="IPR024504">
    <property type="entry name" value="Unchr_Ta0354_soluble_domain"/>
</dbReference>
<dbReference type="Pfam" id="PF11433">
    <property type="entry name" value="DUF3198"/>
    <property type="match status" value="1"/>
</dbReference>
<keyword evidence="1" id="KW-0812">Transmembrane</keyword>
<keyword evidence="1" id="KW-0472">Membrane</keyword>
<feature type="transmembrane region" description="Helical" evidence="1">
    <location>
        <begin position="60"/>
        <end position="79"/>
    </location>
</feature>
<comment type="caution">
    <text evidence="3">The sequence shown here is derived from an EMBL/GenBank/DDBJ whole genome shotgun (WGS) entry which is preliminary data.</text>
</comment>
<proteinExistence type="predicted"/>
<keyword evidence="1" id="KW-1133">Transmembrane helix</keyword>
<reference evidence="3 4" key="1">
    <citation type="submission" date="2016-08" db="EMBL/GenBank/DDBJ databases">
        <title>New Insights into Marine Group III Euryarchaeota, from dark to light.</title>
        <authorList>
            <person name="Haro-Moreno J.M."/>
            <person name="Rodriguez-Valera F."/>
            <person name="Lopez-Garcia P."/>
            <person name="Moreira D."/>
            <person name="Martin-Cuadrado A.B."/>
        </authorList>
    </citation>
    <scope>NUCLEOTIDE SEQUENCE [LARGE SCALE GENOMIC DNA]</scope>
    <source>
        <strain evidence="3">CG-Bathy1</strain>
    </source>
</reference>
<dbReference type="AlphaFoldDB" id="A0A1J5TGH4"/>
<dbReference type="Gene3D" id="1.20.58.290">
    <property type="entry name" value="Hypothetical membrane protein ta0354_69_121"/>
    <property type="match status" value="1"/>
</dbReference>
<sequence>MASEWRNQLNAWLQEHMLAVSTVGTILSSFMVFIGTMGRWYEDSSLSPTTILDFMGAYDIWILIFGLIILAFSAYHLWLTRHYMDRFEEIVTTNSKKDFQRNWTEVEQIARYHLPKAYRKRVSEIREKFGLK</sequence>
<evidence type="ECO:0000313" key="4">
    <source>
        <dbReference type="Proteomes" id="UP000183815"/>
    </source>
</evidence>
<dbReference type="EMBL" id="MIYU01000003">
    <property type="protein sequence ID" value="OIR20089.1"/>
    <property type="molecule type" value="Genomic_DNA"/>
</dbReference>
<dbReference type="SUPFAM" id="SSF116858">
    <property type="entry name" value="Hypothetical membrane protein Ta0354, soluble domain"/>
    <property type="match status" value="1"/>
</dbReference>
<organism evidence="3 4">
    <name type="scientific">Marine Group III euryarchaeote CG-Bathy1</name>
    <dbReference type="NCBI Taxonomy" id="1889001"/>
    <lineage>
        <taxon>Archaea</taxon>
        <taxon>Methanobacteriati</taxon>
        <taxon>Thermoplasmatota</taxon>
        <taxon>Thermoplasmata</taxon>
        <taxon>Candidatus Thermoprofundales</taxon>
    </lineage>
</organism>